<dbReference type="Pfam" id="PF13186">
    <property type="entry name" value="SPASM"/>
    <property type="match status" value="1"/>
</dbReference>
<sequence length="322" mass="37480">MKKRFAKGYLDHLKRQNFRGKLRILSYNVRHNEIFSPHPLSAKIEINGSCNLDCIMCLRKSLPNRDKYMSKKQFITLLDNLPSIVQWSPHGYNEPLLHPEFFDFVKETNNRNISLYLVTNGTVLNKKNADKLLKLEPEEIRFSIDGVGGEYEHIRKGAEWDKVVKNIKYVSENTNGINVRIYSTIWKKNINQVPKLIKFAEKMNLPISFSDITWKNDFGESTQENSLRENDISLDLENNSNARFGFSQPKKRSCTLPWLSIYVDVIGNCYPCTDTFKYLMGNVFTTHIKEIYNSPGFKTFRKNSLDGSNFECRSCLAWSKNF</sequence>
<keyword evidence="5" id="KW-0560">Oxidoreductase</keyword>
<dbReference type="InterPro" id="IPR034391">
    <property type="entry name" value="AdoMet-like_SPASM_containing"/>
</dbReference>
<evidence type="ECO:0000256" key="6">
    <source>
        <dbReference type="ARBA" id="ARBA00023004"/>
    </source>
</evidence>
<protein>
    <recommendedName>
        <fullName evidence="11">Radical SAM core domain-containing protein</fullName>
    </recommendedName>
</protein>
<evidence type="ECO:0000256" key="3">
    <source>
        <dbReference type="ARBA" id="ARBA00022691"/>
    </source>
</evidence>
<dbReference type="Pfam" id="PF04055">
    <property type="entry name" value="Radical_SAM"/>
    <property type="match status" value="1"/>
</dbReference>
<evidence type="ECO:0008006" key="11">
    <source>
        <dbReference type="Google" id="ProtNLM"/>
    </source>
</evidence>
<feature type="domain" description="Radical SAM core" evidence="8">
    <location>
        <begin position="46"/>
        <end position="181"/>
    </location>
</feature>
<evidence type="ECO:0000256" key="1">
    <source>
        <dbReference type="ARBA" id="ARBA00001966"/>
    </source>
</evidence>
<evidence type="ECO:0000259" key="8">
    <source>
        <dbReference type="Pfam" id="PF04055"/>
    </source>
</evidence>
<dbReference type="GO" id="GO:0046872">
    <property type="term" value="F:metal ion binding"/>
    <property type="evidence" value="ECO:0007669"/>
    <property type="project" value="UniProtKB-KW"/>
</dbReference>
<dbReference type="Gene3D" id="3.20.20.70">
    <property type="entry name" value="Aldolase class I"/>
    <property type="match status" value="1"/>
</dbReference>
<organism evidence="10">
    <name type="scientific">marine sediment metagenome</name>
    <dbReference type="NCBI Taxonomy" id="412755"/>
    <lineage>
        <taxon>unclassified sequences</taxon>
        <taxon>metagenomes</taxon>
        <taxon>ecological metagenomes</taxon>
    </lineage>
</organism>
<dbReference type="PANTHER" id="PTHR11228">
    <property type="entry name" value="RADICAL SAM DOMAIN PROTEIN"/>
    <property type="match status" value="1"/>
</dbReference>
<dbReference type="InterPro" id="IPR023885">
    <property type="entry name" value="4Fe4S-binding_SPASM_dom"/>
</dbReference>
<dbReference type="SUPFAM" id="SSF102114">
    <property type="entry name" value="Radical SAM enzymes"/>
    <property type="match status" value="1"/>
</dbReference>
<keyword evidence="4" id="KW-0479">Metal-binding</keyword>
<dbReference type="EMBL" id="LAZR01002154">
    <property type="protein sequence ID" value="KKN33754.1"/>
    <property type="molecule type" value="Genomic_DNA"/>
</dbReference>
<gene>
    <name evidence="10" type="ORF">LCGC14_0800730</name>
</gene>
<dbReference type="InterPro" id="IPR058240">
    <property type="entry name" value="rSAM_sf"/>
</dbReference>
<dbReference type="CDD" id="cd21109">
    <property type="entry name" value="SPASM"/>
    <property type="match status" value="1"/>
</dbReference>
<dbReference type="SFLD" id="SFLDS00029">
    <property type="entry name" value="Radical_SAM"/>
    <property type="match status" value="1"/>
</dbReference>
<dbReference type="InterPro" id="IPR000385">
    <property type="entry name" value="MoaA_NifB_PqqE_Fe-S-bd_CS"/>
</dbReference>
<dbReference type="InterPro" id="IPR007197">
    <property type="entry name" value="rSAM"/>
</dbReference>
<evidence type="ECO:0000259" key="9">
    <source>
        <dbReference type="Pfam" id="PF13186"/>
    </source>
</evidence>
<comment type="cofactor">
    <cofactor evidence="1">
        <name>[4Fe-4S] cluster</name>
        <dbReference type="ChEBI" id="CHEBI:49883"/>
    </cofactor>
</comment>
<dbReference type="CDD" id="cd01335">
    <property type="entry name" value="Radical_SAM"/>
    <property type="match status" value="1"/>
</dbReference>
<dbReference type="SFLD" id="SFLDG01387">
    <property type="entry name" value="BtrN-like_SPASM_domain_contain"/>
    <property type="match status" value="1"/>
</dbReference>
<proteinExistence type="predicted"/>
<dbReference type="InterPro" id="IPR013785">
    <property type="entry name" value="Aldolase_TIM"/>
</dbReference>
<evidence type="ECO:0000256" key="2">
    <source>
        <dbReference type="ARBA" id="ARBA00022485"/>
    </source>
</evidence>
<keyword evidence="2" id="KW-0004">4Fe-4S</keyword>
<dbReference type="PROSITE" id="PS01305">
    <property type="entry name" value="MOAA_NIFB_PQQE"/>
    <property type="match status" value="1"/>
</dbReference>
<keyword evidence="3" id="KW-0949">S-adenosyl-L-methionine</keyword>
<keyword evidence="7" id="KW-0411">Iron-sulfur</keyword>
<dbReference type="GO" id="GO:0016491">
    <property type="term" value="F:oxidoreductase activity"/>
    <property type="evidence" value="ECO:0007669"/>
    <property type="project" value="UniProtKB-KW"/>
</dbReference>
<dbReference type="PANTHER" id="PTHR11228:SF7">
    <property type="entry name" value="PQQA PEPTIDE CYCLASE"/>
    <property type="match status" value="1"/>
</dbReference>
<evidence type="ECO:0000256" key="7">
    <source>
        <dbReference type="ARBA" id="ARBA00023014"/>
    </source>
</evidence>
<dbReference type="GO" id="GO:0051539">
    <property type="term" value="F:4 iron, 4 sulfur cluster binding"/>
    <property type="evidence" value="ECO:0007669"/>
    <property type="project" value="UniProtKB-KW"/>
</dbReference>
<name>A0A0F9PUA1_9ZZZZ</name>
<accession>A0A0F9PUA1</accession>
<evidence type="ECO:0000256" key="5">
    <source>
        <dbReference type="ARBA" id="ARBA00023002"/>
    </source>
</evidence>
<comment type="caution">
    <text evidence="10">The sequence shown here is derived from an EMBL/GenBank/DDBJ whole genome shotgun (WGS) entry which is preliminary data.</text>
</comment>
<evidence type="ECO:0000313" key="10">
    <source>
        <dbReference type="EMBL" id="KKN33754.1"/>
    </source>
</evidence>
<feature type="domain" description="4Fe4S-binding SPASM" evidence="9">
    <location>
        <begin position="254"/>
        <end position="315"/>
    </location>
</feature>
<reference evidence="10" key="1">
    <citation type="journal article" date="2015" name="Nature">
        <title>Complex archaea that bridge the gap between prokaryotes and eukaryotes.</title>
        <authorList>
            <person name="Spang A."/>
            <person name="Saw J.H."/>
            <person name="Jorgensen S.L."/>
            <person name="Zaremba-Niedzwiedzka K."/>
            <person name="Martijn J."/>
            <person name="Lind A.E."/>
            <person name="van Eijk R."/>
            <person name="Schleper C."/>
            <person name="Guy L."/>
            <person name="Ettema T.J."/>
        </authorList>
    </citation>
    <scope>NUCLEOTIDE SEQUENCE</scope>
</reference>
<dbReference type="AlphaFoldDB" id="A0A0F9PUA1"/>
<keyword evidence="6" id="KW-0408">Iron</keyword>
<dbReference type="SFLD" id="SFLDG01067">
    <property type="entry name" value="SPASM/twitch_domain_containing"/>
    <property type="match status" value="1"/>
</dbReference>
<dbReference type="InterPro" id="IPR050377">
    <property type="entry name" value="Radical_SAM_PqqE_MftC-like"/>
</dbReference>
<evidence type="ECO:0000256" key="4">
    <source>
        <dbReference type="ARBA" id="ARBA00022723"/>
    </source>
</evidence>